<name>A0A6C0D6K1_9ZZZZ</name>
<sequence length="264" mass="31021">MARTKKRIHKKRKSRRYKRKQKGGNLIGKKILICYATRGDSYEEGQKKLVESAKTIGGIDEVIALGPDDLSDDFKNTYKQFFDHKRGGGYWIWKPYIILNQLHKINDNDILIYIDSDKSFLTSIDTYLNNFNANKSIMVFQLSDGFLEKYWTKMDIFKRLQCENNKDITDTPQIESGYAIFRKNQDSFNLLNKWNELNKEFNLVSDIPSVEPNFEGFFENRHDQSLFSCLCKINKDNYNIQIEKTPTDYGNPKRSEGFPQLLKF</sequence>
<evidence type="ECO:0008006" key="3">
    <source>
        <dbReference type="Google" id="ProtNLM"/>
    </source>
</evidence>
<reference evidence="2" key="1">
    <citation type="journal article" date="2020" name="Nature">
        <title>Giant virus diversity and host interactions through global metagenomics.</title>
        <authorList>
            <person name="Schulz F."/>
            <person name="Roux S."/>
            <person name="Paez-Espino D."/>
            <person name="Jungbluth S."/>
            <person name="Walsh D.A."/>
            <person name="Denef V.J."/>
            <person name="McMahon K.D."/>
            <person name="Konstantinidis K.T."/>
            <person name="Eloe-Fadrosh E.A."/>
            <person name="Kyrpides N.C."/>
            <person name="Woyke T."/>
        </authorList>
    </citation>
    <scope>NUCLEOTIDE SEQUENCE</scope>
    <source>
        <strain evidence="2">GVMAG-M-3300023174-129</strain>
    </source>
</reference>
<evidence type="ECO:0000256" key="1">
    <source>
        <dbReference type="SAM" id="MobiDB-lite"/>
    </source>
</evidence>
<dbReference type="EMBL" id="MN739541">
    <property type="protein sequence ID" value="QHT12137.1"/>
    <property type="molecule type" value="Genomic_DNA"/>
</dbReference>
<organism evidence="2">
    <name type="scientific">viral metagenome</name>
    <dbReference type="NCBI Taxonomy" id="1070528"/>
    <lineage>
        <taxon>unclassified sequences</taxon>
        <taxon>metagenomes</taxon>
        <taxon>organismal metagenomes</taxon>
    </lineage>
</organism>
<proteinExistence type="predicted"/>
<dbReference type="AlphaFoldDB" id="A0A6C0D6K1"/>
<feature type="region of interest" description="Disordered" evidence="1">
    <location>
        <begin position="1"/>
        <end position="22"/>
    </location>
</feature>
<accession>A0A6C0D6K1</accession>
<evidence type="ECO:0000313" key="2">
    <source>
        <dbReference type="EMBL" id="QHT12137.1"/>
    </source>
</evidence>
<protein>
    <recommendedName>
        <fullName evidence="3">Nucleotide-diphospho-sugar transferase domain-containing protein</fullName>
    </recommendedName>
</protein>